<feature type="compositionally biased region" description="Basic and acidic residues" evidence="1">
    <location>
        <begin position="54"/>
        <end position="79"/>
    </location>
</feature>
<accession>R0I149</accession>
<gene>
    <name evidence="2" type="ORF">CARUB_v10014792mg</name>
</gene>
<dbReference type="OrthoDB" id="1938010at2759"/>
<feature type="compositionally biased region" description="Polar residues" evidence="1">
    <location>
        <begin position="136"/>
        <end position="147"/>
    </location>
</feature>
<keyword evidence="3" id="KW-1185">Reference proteome</keyword>
<name>R0I149_9BRAS</name>
<dbReference type="PANTHER" id="PTHR36756:SF1">
    <property type="entry name" value="EXPRESSED PROTEIN"/>
    <property type="match status" value="1"/>
</dbReference>
<evidence type="ECO:0000256" key="1">
    <source>
        <dbReference type="SAM" id="MobiDB-lite"/>
    </source>
</evidence>
<feature type="region of interest" description="Disordered" evidence="1">
    <location>
        <begin position="116"/>
        <end position="152"/>
    </location>
</feature>
<evidence type="ECO:0000313" key="3">
    <source>
        <dbReference type="Proteomes" id="UP000029121"/>
    </source>
</evidence>
<feature type="non-terminal residue" evidence="2">
    <location>
        <position position="1"/>
    </location>
</feature>
<dbReference type="KEGG" id="crb:17892936"/>
<dbReference type="eggNOG" id="ENOG502R1TJ">
    <property type="taxonomic scope" value="Eukaryota"/>
</dbReference>
<dbReference type="PANTHER" id="PTHR36756">
    <property type="entry name" value="EXPRESSED PROTEIN"/>
    <property type="match status" value="1"/>
</dbReference>
<feature type="region of interest" description="Disordered" evidence="1">
    <location>
        <begin position="1"/>
        <end position="100"/>
    </location>
</feature>
<protein>
    <submittedName>
        <fullName evidence="2">Uncharacterized protein</fullName>
    </submittedName>
</protein>
<proteinExistence type="predicted"/>
<sequence>IKYPKNFTHGENMRRLPPWMLGGASTGEAAAARNVTESEAPKPKAEKRPRRNVKPKEKDLNLNSEEPKRVRRKIGDEANRGNNNGPEIIQSVMTGPGNEDLTVDDLLSFAHEYVQSNQEVQTSKEDERSESMLVANESTSSQGGTRDSTAEDMLDLLMGPYFKKR</sequence>
<dbReference type="EMBL" id="KB870807">
    <property type="protein sequence ID" value="EOA31595.1"/>
    <property type="molecule type" value="Genomic_DNA"/>
</dbReference>
<organism evidence="2 3">
    <name type="scientific">Capsella rubella</name>
    <dbReference type="NCBI Taxonomy" id="81985"/>
    <lineage>
        <taxon>Eukaryota</taxon>
        <taxon>Viridiplantae</taxon>
        <taxon>Streptophyta</taxon>
        <taxon>Embryophyta</taxon>
        <taxon>Tracheophyta</taxon>
        <taxon>Spermatophyta</taxon>
        <taxon>Magnoliopsida</taxon>
        <taxon>eudicotyledons</taxon>
        <taxon>Gunneridae</taxon>
        <taxon>Pentapetalae</taxon>
        <taxon>rosids</taxon>
        <taxon>malvids</taxon>
        <taxon>Brassicales</taxon>
        <taxon>Brassicaceae</taxon>
        <taxon>Camelineae</taxon>
        <taxon>Capsella</taxon>
    </lineage>
</organism>
<reference evidence="3" key="1">
    <citation type="journal article" date="2013" name="Nat. Genet.">
        <title>The Capsella rubella genome and the genomic consequences of rapid mating system evolution.</title>
        <authorList>
            <person name="Slotte T."/>
            <person name="Hazzouri K.M."/>
            <person name="Agren J.A."/>
            <person name="Koenig D."/>
            <person name="Maumus F."/>
            <person name="Guo Y.L."/>
            <person name="Steige K."/>
            <person name="Platts A.E."/>
            <person name="Escobar J.S."/>
            <person name="Newman L.K."/>
            <person name="Wang W."/>
            <person name="Mandakova T."/>
            <person name="Vello E."/>
            <person name="Smith L.M."/>
            <person name="Henz S.R."/>
            <person name="Steffen J."/>
            <person name="Takuno S."/>
            <person name="Brandvain Y."/>
            <person name="Coop G."/>
            <person name="Andolfatto P."/>
            <person name="Hu T.T."/>
            <person name="Blanchette M."/>
            <person name="Clark R.M."/>
            <person name="Quesneville H."/>
            <person name="Nordborg M."/>
            <person name="Gaut B.S."/>
            <person name="Lysak M.A."/>
            <person name="Jenkins J."/>
            <person name="Grimwood J."/>
            <person name="Chapman J."/>
            <person name="Prochnik S."/>
            <person name="Shu S."/>
            <person name="Rokhsar D."/>
            <person name="Schmutz J."/>
            <person name="Weigel D."/>
            <person name="Wright S.I."/>
        </authorList>
    </citation>
    <scope>NUCLEOTIDE SEQUENCE [LARGE SCALE GENOMIC DNA]</scope>
    <source>
        <strain evidence="3">cv. Monte Gargano</strain>
    </source>
</reference>
<evidence type="ECO:0000313" key="2">
    <source>
        <dbReference type="EMBL" id="EOA31595.1"/>
    </source>
</evidence>
<dbReference type="AlphaFoldDB" id="R0I149"/>
<dbReference type="Proteomes" id="UP000029121">
    <property type="component" value="Unassembled WGS sequence"/>
</dbReference>